<accession>A0A4C1YRP6</accession>
<comment type="caution">
    <text evidence="1">The sequence shown here is derived from an EMBL/GenBank/DDBJ whole genome shotgun (WGS) entry which is preliminary data.</text>
</comment>
<gene>
    <name evidence="1" type="ORF">EVAR_100114_1</name>
</gene>
<sequence>MLHVLVKASSGPPGGQRRALHLKTWQKSRNRKKTYGDLFFIIKDYVIEMLKTLEGGVVLEGCWPSHCGSVAADIFWQPHKPSGRPPTLV</sequence>
<name>A0A4C1YRP6_EUMVA</name>
<dbReference type="EMBL" id="BGZK01001402">
    <property type="protein sequence ID" value="GBP79151.1"/>
    <property type="molecule type" value="Genomic_DNA"/>
</dbReference>
<keyword evidence="2" id="KW-1185">Reference proteome</keyword>
<dbReference type="Proteomes" id="UP000299102">
    <property type="component" value="Unassembled WGS sequence"/>
</dbReference>
<proteinExistence type="predicted"/>
<reference evidence="1 2" key="1">
    <citation type="journal article" date="2019" name="Commun. Biol.">
        <title>The bagworm genome reveals a unique fibroin gene that provides high tensile strength.</title>
        <authorList>
            <person name="Kono N."/>
            <person name="Nakamura H."/>
            <person name="Ohtoshi R."/>
            <person name="Tomita M."/>
            <person name="Numata K."/>
            <person name="Arakawa K."/>
        </authorList>
    </citation>
    <scope>NUCLEOTIDE SEQUENCE [LARGE SCALE GENOMIC DNA]</scope>
</reference>
<evidence type="ECO:0000313" key="2">
    <source>
        <dbReference type="Proteomes" id="UP000299102"/>
    </source>
</evidence>
<dbReference type="AlphaFoldDB" id="A0A4C1YRP6"/>
<protein>
    <submittedName>
        <fullName evidence="1">Uncharacterized protein</fullName>
    </submittedName>
</protein>
<organism evidence="1 2">
    <name type="scientific">Eumeta variegata</name>
    <name type="common">Bagworm moth</name>
    <name type="synonym">Eumeta japonica</name>
    <dbReference type="NCBI Taxonomy" id="151549"/>
    <lineage>
        <taxon>Eukaryota</taxon>
        <taxon>Metazoa</taxon>
        <taxon>Ecdysozoa</taxon>
        <taxon>Arthropoda</taxon>
        <taxon>Hexapoda</taxon>
        <taxon>Insecta</taxon>
        <taxon>Pterygota</taxon>
        <taxon>Neoptera</taxon>
        <taxon>Endopterygota</taxon>
        <taxon>Lepidoptera</taxon>
        <taxon>Glossata</taxon>
        <taxon>Ditrysia</taxon>
        <taxon>Tineoidea</taxon>
        <taxon>Psychidae</taxon>
        <taxon>Oiketicinae</taxon>
        <taxon>Eumeta</taxon>
    </lineage>
</organism>
<evidence type="ECO:0000313" key="1">
    <source>
        <dbReference type="EMBL" id="GBP79151.1"/>
    </source>
</evidence>